<sequence>MNKQINIHTSIYIHISINTDSTLKQSTSTTMCRSITYRYRICMHSWRPYVVLCGKPTADATGKCPFYKVRFERRVIGSGNGYCAGCWAGLMERERVLEGNMRRRVEEMRRGRAVEEERVSLLGVGGRDVGRRRMEGEDGMRWILERERQRRENSEDLEKKNEEQRGKEMKERKDTKRSWTRKKEEPEFYIV</sequence>
<proteinExistence type="predicted"/>
<evidence type="ECO:0000313" key="3">
    <source>
        <dbReference type="Proteomes" id="UP000326757"/>
    </source>
</evidence>
<keyword evidence="3" id="KW-1185">Reference proteome</keyword>
<protein>
    <submittedName>
        <fullName evidence="2">Uncharacterized protein</fullName>
    </submittedName>
</protein>
<reference evidence="2 3" key="1">
    <citation type="submission" date="2019-06" db="EMBL/GenBank/DDBJ databases">
        <title>Genome Sequence of the Brown Rot Fungal Pathogen Monilinia laxa.</title>
        <authorList>
            <person name="De Miccolis Angelini R.M."/>
            <person name="Landi L."/>
            <person name="Abate D."/>
            <person name="Pollastro S."/>
            <person name="Romanazzi G."/>
            <person name="Faretra F."/>
        </authorList>
    </citation>
    <scope>NUCLEOTIDE SEQUENCE [LARGE SCALE GENOMIC DNA]</scope>
    <source>
        <strain evidence="2 3">Mlax316</strain>
    </source>
</reference>
<accession>A0A5N6KMU7</accession>
<dbReference type="Proteomes" id="UP000326757">
    <property type="component" value="Unassembled WGS sequence"/>
</dbReference>
<name>A0A5N6KMU7_MONLA</name>
<feature type="region of interest" description="Disordered" evidence="1">
    <location>
        <begin position="149"/>
        <end position="191"/>
    </location>
</feature>
<dbReference type="OrthoDB" id="3554937at2759"/>
<dbReference type="EMBL" id="VIGI01000001">
    <property type="protein sequence ID" value="KAB8304992.1"/>
    <property type="molecule type" value="Genomic_DNA"/>
</dbReference>
<organism evidence="2 3">
    <name type="scientific">Monilinia laxa</name>
    <name type="common">Brown rot fungus</name>
    <name type="synonym">Sclerotinia laxa</name>
    <dbReference type="NCBI Taxonomy" id="61186"/>
    <lineage>
        <taxon>Eukaryota</taxon>
        <taxon>Fungi</taxon>
        <taxon>Dikarya</taxon>
        <taxon>Ascomycota</taxon>
        <taxon>Pezizomycotina</taxon>
        <taxon>Leotiomycetes</taxon>
        <taxon>Helotiales</taxon>
        <taxon>Sclerotiniaceae</taxon>
        <taxon>Monilinia</taxon>
    </lineage>
</organism>
<comment type="caution">
    <text evidence="2">The sequence shown here is derived from an EMBL/GenBank/DDBJ whole genome shotgun (WGS) entry which is preliminary data.</text>
</comment>
<evidence type="ECO:0000256" key="1">
    <source>
        <dbReference type="SAM" id="MobiDB-lite"/>
    </source>
</evidence>
<gene>
    <name evidence="2" type="ORF">EYC80_004301</name>
</gene>
<dbReference type="AlphaFoldDB" id="A0A5N6KMU7"/>
<evidence type="ECO:0000313" key="2">
    <source>
        <dbReference type="EMBL" id="KAB8304992.1"/>
    </source>
</evidence>